<name>A0A8H6XDC6_9AGAR</name>
<keyword evidence="2" id="KW-0812">Transmembrane</keyword>
<dbReference type="OrthoDB" id="3265734at2759"/>
<evidence type="ECO:0000256" key="1">
    <source>
        <dbReference type="SAM" id="MobiDB-lite"/>
    </source>
</evidence>
<evidence type="ECO:0000313" key="4">
    <source>
        <dbReference type="Proteomes" id="UP000620124"/>
    </source>
</evidence>
<dbReference type="EMBL" id="JACAZI010000020">
    <property type="protein sequence ID" value="KAF7339008.1"/>
    <property type="molecule type" value="Genomic_DNA"/>
</dbReference>
<dbReference type="Proteomes" id="UP000620124">
    <property type="component" value="Unassembled WGS sequence"/>
</dbReference>
<keyword evidence="2" id="KW-1133">Transmembrane helix</keyword>
<accession>A0A8H6XDC6</accession>
<keyword evidence="4" id="KW-1185">Reference proteome</keyword>
<organism evidence="3 4">
    <name type="scientific">Mycena venus</name>
    <dbReference type="NCBI Taxonomy" id="2733690"/>
    <lineage>
        <taxon>Eukaryota</taxon>
        <taxon>Fungi</taxon>
        <taxon>Dikarya</taxon>
        <taxon>Basidiomycota</taxon>
        <taxon>Agaricomycotina</taxon>
        <taxon>Agaricomycetes</taxon>
        <taxon>Agaricomycetidae</taxon>
        <taxon>Agaricales</taxon>
        <taxon>Marasmiineae</taxon>
        <taxon>Mycenaceae</taxon>
        <taxon>Mycena</taxon>
    </lineage>
</organism>
<dbReference type="Gene3D" id="2.60.120.260">
    <property type="entry name" value="Galactose-binding domain-like"/>
    <property type="match status" value="1"/>
</dbReference>
<evidence type="ECO:0000256" key="2">
    <source>
        <dbReference type="SAM" id="Phobius"/>
    </source>
</evidence>
<evidence type="ECO:0000313" key="3">
    <source>
        <dbReference type="EMBL" id="KAF7339008.1"/>
    </source>
</evidence>
<gene>
    <name evidence="3" type="ORF">MVEN_01977000</name>
</gene>
<protein>
    <recommendedName>
        <fullName evidence="5">Transmembrane protein</fullName>
    </recommendedName>
</protein>
<keyword evidence="2" id="KW-0472">Membrane</keyword>
<reference evidence="3" key="1">
    <citation type="submission" date="2020-05" db="EMBL/GenBank/DDBJ databases">
        <title>Mycena genomes resolve the evolution of fungal bioluminescence.</title>
        <authorList>
            <person name="Tsai I.J."/>
        </authorList>
    </citation>
    <scope>NUCLEOTIDE SEQUENCE</scope>
    <source>
        <strain evidence="3">CCC161011</strain>
    </source>
</reference>
<evidence type="ECO:0008006" key="5">
    <source>
        <dbReference type="Google" id="ProtNLM"/>
    </source>
</evidence>
<feature type="transmembrane region" description="Helical" evidence="2">
    <location>
        <begin position="321"/>
        <end position="345"/>
    </location>
</feature>
<feature type="compositionally biased region" description="Polar residues" evidence="1">
    <location>
        <begin position="397"/>
        <end position="410"/>
    </location>
</feature>
<sequence>MSGLFVIVDDQDPDIHYSTGWAPIPAAISFEYGGTITSPGPQGSTAEYNFNGTSISVFARVAANRNNATNLLNFVIDGTISDSEIVQTNQFERFHEKVYTSPTLADGPHNMVITLTTTSGDVFLDYMIYEVSPNTPIGSSSRLLVLDTNEQLAYSQGWNSGVVLRPGLEKGAVSLNDTVQGAVDLGATVAFNFTGTSFEVRGLLVTPFPSPVAAYSLDGGPLTNVEMPPNGTDFTNAVSNFEFVGQTFNEVGTHSLVITPLIPGAFFLDYIIVESPTAFFPQKAQIAAVPKPAATKSIQPAGPSSTNLISPETTSSAMLDAGAVAAIILGIILGFVLVSVGWYFLRHREQIRKRWRPENGRRSDRVVDMERGSSNFTPYAVGAPELNAFSKMDRQHQTGPITRAGSSGQRATLPPAYSDRAMTQIEVS</sequence>
<proteinExistence type="predicted"/>
<comment type="caution">
    <text evidence="3">The sequence shown here is derived from an EMBL/GenBank/DDBJ whole genome shotgun (WGS) entry which is preliminary data.</text>
</comment>
<feature type="region of interest" description="Disordered" evidence="1">
    <location>
        <begin position="394"/>
        <end position="415"/>
    </location>
</feature>
<dbReference type="AlphaFoldDB" id="A0A8H6XDC6"/>